<name>A0ABS2NN79_9FIRM</name>
<reference evidence="1 2" key="1">
    <citation type="submission" date="2021-01" db="EMBL/GenBank/DDBJ databases">
        <title>Genomic Encyclopedia of Type Strains, Phase IV (KMG-IV): sequencing the most valuable type-strain genomes for metagenomic binning, comparative biology and taxonomic classification.</title>
        <authorList>
            <person name="Goeker M."/>
        </authorList>
    </citation>
    <scope>NUCLEOTIDE SEQUENCE [LARGE SCALE GENOMIC DNA]</scope>
    <source>
        <strain evidence="1 2">DSM 25890</strain>
    </source>
</reference>
<evidence type="ECO:0000313" key="1">
    <source>
        <dbReference type="EMBL" id="MBM7614388.1"/>
    </source>
</evidence>
<comment type="caution">
    <text evidence="1">The sequence shown here is derived from an EMBL/GenBank/DDBJ whole genome shotgun (WGS) entry which is preliminary data.</text>
</comment>
<dbReference type="Proteomes" id="UP001314796">
    <property type="component" value="Unassembled WGS sequence"/>
</dbReference>
<dbReference type="RefSeq" id="WP_204400657.1">
    <property type="nucleotide sequence ID" value="NZ_JAFBEE010000004.1"/>
</dbReference>
<gene>
    <name evidence="1" type="ORF">JOC73_000899</name>
</gene>
<dbReference type="EMBL" id="JAFBEE010000004">
    <property type="protein sequence ID" value="MBM7614388.1"/>
    <property type="molecule type" value="Genomic_DNA"/>
</dbReference>
<accession>A0ABS2NN79</accession>
<keyword evidence="2" id="KW-1185">Reference proteome</keyword>
<sequence>MKYSVQFLKVSNMVVKEAIATPINGRITDIVDVGEHIADATKKLLDAGYKLYHIVPLGSDGENDRHKYIFIKKIKEKGEKCKCKGTCKD</sequence>
<proteinExistence type="predicted"/>
<protein>
    <submittedName>
        <fullName evidence="1">Uncharacterized protein</fullName>
    </submittedName>
</protein>
<organism evidence="1 2">
    <name type="scientific">Alkaliphilus hydrothermalis</name>
    <dbReference type="NCBI Taxonomy" id="1482730"/>
    <lineage>
        <taxon>Bacteria</taxon>
        <taxon>Bacillati</taxon>
        <taxon>Bacillota</taxon>
        <taxon>Clostridia</taxon>
        <taxon>Peptostreptococcales</taxon>
        <taxon>Natronincolaceae</taxon>
        <taxon>Alkaliphilus</taxon>
    </lineage>
</organism>
<evidence type="ECO:0000313" key="2">
    <source>
        <dbReference type="Proteomes" id="UP001314796"/>
    </source>
</evidence>